<dbReference type="InterPro" id="IPR036770">
    <property type="entry name" value="Ankyrin_rpt-contain_sf"/>
</dbReference>
<dbReference type="PANTHER" id="PTHR13954">
    <property type="entry name" value="IRE1-RELATED"/>
    <property type="match status" value="1"/>
</dbReference>
<organism evidence="3 4">
    <name type="scientific">Orchesella dallaii</name>
    <dbReference type="NCBI Taxonomy" id="48710"/>
    <lineage>
        <taxon>Eukaryota</taxon>
        <taxon>Metazoa</taxon>
        <taxon>Ecdysozoa</taxon>
        <taxon>Arthropoda</taxon>
        <taxon>Hexapoda</taxon>
        <taxon>Collembola</taxon>
        <taxon>Entomobryomorpha</taxon>
        <taxon>Entomobryoidea</taxon>
        <taxon>Orchesellidae</taxon>
        <taxon>Orchesellinae</taxon>
        <taxon>Orchesella</taxon>
    </lineage>
</organism>
<dbReference type="SMART" id="SM00220">
    <property type="entry name" value="S_TKc"/>
    <property type="match status" value="1"/>
</dbReference>
<dbReference type="PANTHER" id="PTHR13954:SF6">
    <property type="entry name" value="NON-SPECIFIC SERINE_THREONINE PROTEIN KINASE"/>
    <property type="match status" value="1"/>
</dbReference>
<gene>
    <name evidence="3" type="ORF">ODALV1_LOCUS3340</name>
</gene>
<dbReference type="PROSITE" id="PS50297">
    <property type="entry name" value="ANK_REP_REGION"/>
    <property type="match status" value="1"/>
</dbReference>
<dbReference type="EMBL" id="CAXLJM020000009">
    <property type="protein sequence ID" value="CAL8076017.1"/>
    <property type="molecule type" value="Genomic_DNA"/>
</dbReference>
<dbReference type="Gene3D" id="1.10.510.10">
    <property type="entry name" value="Transferase(Phosphotransferase) domain 1"/>
    <property type="match status" value="1"/>
</dbReference>
<dbReference type="PROSITE" id="PS50088">
    <property type="entry name" value="ANK_REPEAT"/>
    <property type="match status" value="2"/>
</dbReference>
<protein>
    <recommendedName>
        <fullName evidence="2">Protein kinase domain-containing protein</fullName>
    </recommendedName>
</protein>
<feature type="repeat" description="ANK" evidence="1">
    <location>
        <begin position="645"/>
        <end position="683"/>
    </location>
</feature>
<dbReference type="Gene3D" id="1.25.40.20">
    <property type="entry name" value="Ankyrin repeat-containing domain"/>
    <property type="match status" value="1"/>
</dbReference>
<dbReference type="InterPro" id="IPR045133">
    <property type="entry name" value="IRE1/2-like"/>
</dbReference>
<dbReference type="PROSITE" id="PS00108">
    <property type="entry name" value="PROTEIN_KINASE_ST"/>
    <property type="match status" value="1"/>
</dbReference>
<accession>A0ABP1PW53</accession>
<comment type="caution">
    <text evidence="3">The sequence shown here is derived from an EMBL/GenBank/DDBJ whole genome shotgun (WGS) entry which is preliminary data.</text>
</comment>
<keyword evidence="4" id="KW-1185">Reference proteome</keyword>
<evidence type="ECO:0000313" key="4">
    <source>
        <dbReference type="Proteomes" id="UP001642540"/>
    </source>
</evidence>
<dbReference type="SMART" id="SM00248">
    <property type="entry name" value="ANK"/>
    <property type="match status" value="4"/>
</dbReference>
<dbReference type="PROSITE" id="PS50011">
    <property type="entry name" value="PROTEIN_KINASE_DOM"/>
    <property type="match status" value="1"/>
</dbReference>
<dbReference type="Pfam" id="PF12796">
    <property type="entry name" value="Ank_2"/>
    <property type="match status" value="1"/>
</dbReference>
<dbReference type="InterPro" id="IPR000719">
    <property type="entry name" value="Prot_kinase_dom"/>
</dbReference>
<feature type="repeat" description="ANK" evidence="1">
    <location>
        <begin position="578"/>
        <end position="611"/>
    </location>
</feature>
<evidence type="ECO:0000256" key="1">
    <source>
        <dbReference type="PROSITE-ProRule" id="PRU00023"/>
    </source>
</evidence>
<sequence>MIGSSNRYQQSRKFYKIIITRTNGFECLLEALKDTHQSGAANLLLTGTIKRNRAALTEMHANCSITYDKNIELGRGSNGTIVFKGVFANRNVAVKQIHSAIVSEKNIEEEIENLMCCDPHENVIQYFYSEHAQPYFLIALELCDMSLKDWIKSKKPIEMSPVEILRQTTVGLEWLHKQRIVHRDLKPANILLIAKITKVKISDFGLSRRILEEKSCVSSVTTGTDGWVAPEILRSIQDSESLDGWKLTFTFASDIFSLGCLYYYVLTNGKHAFGDRIKRNANIVDGNSSIISNNISSVCVENIKFINLMISNDPSLRPSCTALLACPLFWLSGRRVKFLEDLEAQGKEVMEAILASYKASSHCHLGHKPELEVISRIRPTTGKCIGCVVPFAYLEYQMMEEISGEYYSGMRNSSENFMGYKFCSQDAIESMLRIILIAESFDRVHKVIKDIEKLKSIRIKNYTPFLQHLISHSNTPVSYCFKKCILLLHKNADPDAENENGSTVLRLAAKEVRDPSLFNGLLKCLIFRKKTHAFGISDSLNNTVLHYAVQNFEPLEQSLAILAYYCNGIRIFNTINNEGNSVLHNAIIAGRSVSFLRRLLKRGAEWNCSNRYKRSVLHIAAFHLHLPAIKLFISLGDDVNAQIGYGLAVLHEALKRYNEHPQQVEEIVEVLVKNGANLKVTNIYGELPLEYLRRRNPGLIVGQRIIELLEGTVGVG</sequence>
<dbReference type="InterPro" id="IPR008271">
    <property type="entry name" value="Ser/Thr_kinase_AS"/>
</dbReference>
<keyword evidence="1" id="KW-0040">ANK repeat</keyword>
<name>A0ABP1PW53_9HEXA</name>
<proteinExistence type="predicted"/>
<feature type="domain" description="Protein kinase" evidence="2">
    <location>
        <begin position="67"/>
        <end position="329"/>
    </location>
</feature>
<dbReference type="SUPFAM" id="SSF56112">
    <property type="entry name" value="Protein kinase-like (PK-like)"/>
    <property type="match status" value="1"/>
</dbReference>
<evidence type="ECO:0000259" key="2">
    <source>
        <dbReference type="PROSITE" id="PS50011"/>
    </source>
</evidence>
<dbReference type="Gene3D" id="3.30.200.20">
    <property type="entry name" value="Phosphorylase Kinase, domain 1"/>
    <property type="match status" value="1"/>
</dbReference>
<dbReference type="InterPro" id="IPR011009">
    <property type="entry name" value="Kinase-like_dom_sf"/>
</dbReference>
<dbReference type="Pfam" id="PF00069">
    <property type="entry name" value="Pkinase"/>
    <property type="match status" value="1"/>
</dbReference>
<dbReference type="Proteomes" id="UP001642540">
    <property type="component" value="Unassembled WGS sequence"/>
</dbReference>
<reference evidence="3 4" key="1">
    <citation type="submission" date="2024-08" db="EMBL/GenBank/DDBJ databases">
        <authorList>
            <person name="Cucini C."/>
            <person name="Frati F."/>
        </authorList>
    </citation>
    <scope>NUCLEOTIDE SEQUENCE [LARGE SCALE GENOMIC DNA]</scope>
</reference>
<dbReference type="SUPFAM" id="SSF48403">
    <property type="entry name" value="Ankyrin repeat"/>
    <property type="match status" value="1"/>
</dbReference>
<evidence type="ECO:0000313" key="3">
    <source>
        <dbReference type="EMBL" id="CAL8076017.1"/>
    </source>
</evidence>
<dbReference type="InterPro" id="IPR002110">
    <property type="entry name" value="Ankyrin_rpt"/>
</dbReference>